<dbReference type="PANTHER" id="PTHR35482">
    <property type="entry name" value="CYTOCHROME C OXIDASE SUBUNIT"/>
    <property type="match status" value="1"/>
</dbReference>
<keyword evidence="3" id="KW-0812">Transmembrane</keyword>
<evidence type="ECO:0000256" key="1">
    <source>
        <dbReference type="SAM" id="Coils"/>
    </source>
</evidence>
<protein>
    <submittedName>
        <fullName evidence="4">Uncharacterized protein</fullName>
    </submittedName>
</protein>
<organism evidence="4 5">
    <name type="scientific">Porphyridium purpureum</name>
    <name type="common">Red alga</name>
    <name type="synonym">Porphyridium cruentum</name>
    <dbReference type="NCBI Taxonomy" id="35688"/>
    <lineage>
        <taxon>Eukaryota</taxon>
        <taxon>Rhodophyta</taxon>
        <taxon>Bangiophyceae</taxon>
        <taxon>Porphyridiales</taxon>
        <taxon>Porphyridiaceae</taxon>
        <taxon>Porphyridium</taxon>
    </lineage>
</organism>
<sequence length="406" mass="44550">MQQHQPPPPPPPQQQIALAFVGSGSLLKNLLRLDDTDAGQAPQRQKVGHARPGQARTRRTCAVIVAQRKTNANDAGVGPERAREIEALISKLKRSGKGGATGGHGTELREGSIPESGDKDVDDALRSEAGQKKLEDVLLQEMRAAEAFMSGASSGTAKASAPDDKPFHQPKVSTWGVFPRPKNISSAYGGGKNLPTGGVDLSNEEELKKQEETRKKLAAYRKAMGIDVEKEEEHREEIKAKLDLARVMVFKSRPYEAVEALESVLDYVSPLSRLGGDVYLELALTNEILGNSERARELYGELRRSPYSDIRSKVKQLAFGFQAMDALKVDTSREGLKVMDFKLPDFAALTPDRYDTSYSEVGLAKERKIREEMGLLTEKEKASNSVVFLVFVGLIATVILNILLRK</sequence>
<evidence type="ECO:0000313" key="4">
    <source>
        <dbReference type="EMBL" id="KAA8497801.1"/>
    </source>
</evidence>
<feature type="transmembrane region" description="Helical" evidence="3">
    <location>
        <begin position="386"/>
        <end position="404"/>
    </location>
</feature>
<gene>
    <name evidence="4" type="ORF">FVE85_5386</name>
</gene>
<keyword evidence="1" id="KW-0175">Coiled coil</keyword>
<dbReference type="PANTHER" id="PTHR35482:SF1">
    <property type="entry name" value="CYTOCHROME C OXIDASE SUBUNIT"/>
    <property type="match status" value="1"/>
</dbReference>
<keyword evidence="3" id="KW-1133">Transmembrane helix</keyword>
<dbReference type="AlphaFoldDB" id="A0A5J4Z1S6"/>
<dbReference type="EMBL" id="VRMN01000001">
    <property type="protein sequence ID" value="KAA8497801.1"/>
    <property type="molecule type" value="Genomic_DNA"/>
</dbReference>
<comment type="caution">
    <text evidence="4">The sequence shown here is derived from an EMBL/GenBank/DDBJ whole genome shotgun (WGS) entry which is preliminary data.</text>
</comment>
<dbReference type="OrthoDB" id="206869at2759"/>
<feature type="region of interest" description="Disordered" evidence="2">
    <location>
        <begin position="93"/>
        <end position="122"/>
    </location>
</feature>
<proteinExistence type="predicted"/>
<keyword evidence="5" id="KW-1185">Reference proteome</keyword>
<name>A0A5J4Z1S6_PORPP</name>
<feature type="compositionally biased region" description="Basic and acidic residues" evidence="2">
    <location>
        <begin position="106"/>
        <end position="122"/>
    </location>
</feature>
<feature type="coiled-coil region" evidence="1">
    <location>
        <begin position="203"/>
        <end position="248"/>
    </location>
</feature>
<feature type="region of interest" description="Disordered" evidence="2">
    <location>
        <begin position="32"/>
        <end position="58"/>
    </location>
</feature>
<evidence type="ECO:0000256" key="3">
    <source>
        <dbReference type="SAM" id="Phobius"/>
    </source>
</evidence>
<accession>A0A5J4Z1S6</accession>
<evidence type="ECO:0000313" key="5">
    <source>
        <dbReference type="Proteomes" id="UP000324585"/>
    </source>
</evidence>
<reference evidence="5" key="1">
    <citation type="journal article" date="2019" name="Nat. Commun.">
        <title>Expansion of phycobilisome linker gene families in mesophilic red algae.</title>
        <authorList>
            <person name="Lee J."/>
            <person name="Kim D."/>
            <person name="Bhattacharya D."/>
            <person name="Yoon H.S."/>
        </authorList>
    </citation>
    <scope>NUCLEOTIDE SEQUENCE [LARGE SCALE GENOMIC DNA]</scope>
    <source>
        <strain evidence="5">CCMP 1328</strain>
    </source>
</reference>
<dbReference type="Proteomes" id="UP000324585">
    <property type="component" value="Unassembled WGS sequence"/>
</dbReference>
<evidence type="ECO:0000256" key="2">
    <source>
        <dbReference type="SAM" id="MobiDB-lite"/>
    </source>
</evidence>
<keyword evidence="3" id="KW-0472">Membrane</keyword>